<proteinExistence type="predicted"/>
<evidence type="ECO:0000256" key="1">
    <source>
        <dbReference type="SAM" id="SignalP"/>
    </source>
</evidence>
<dbReference type="Proteomes" id="UP000558488">
    <property type="component" value="Unassembled WGS sequence"/>
</dbReference>
<sequence length="93" mass="10276">MVPPPPSRGGAATGQLGKSLGPLLLLLALGHTWSYREEPENSDREVCSENKIATTKYPCLKASGELTTCFRNNKREEKPGPVWLNPIERWLGD</sequence>
<dbReference type="EMBL" id="JACAGB010000006">
    <property type="protein sequence ID" value="KAF6357952.1"/>
    <property type="molecule type" value="Genomic_DNA"/>
</dbReference>
<keyword evidence="2" id="KW-0176">Collagen</keyword>
<evidence type="ECO:0000313" key="2">
    <source>
        <dbReference type="EMBL" id="KAF6357952.1"/>
    </source>
</evidence>
<dbReference type="AlphaFoldDB" id="A0A7J7Y7Q6"/>
<dbReference type="GO" id="GO:0005581">
    <property type="term" value="C:collagen trimer"/>
    <property type="evidence" value="ECO:0007669"/>
    <property type="project" value="UniProtKB-KW"/>
</dbReference>
<reference evidence="2 3" key="1">
    <citation type="journal article" date="2020" name="Nature">
        <title>Six reference-quality genomes reveal evolution of bat adaptations.</title>
        <authorList>
            <person name="Jebb D."/>
            <person name="Huang Z."/>
            <person name="Pippel M."/>
            <person name="Hughes G.M."/>
            <person name="Lavrichenko K."/>
            <person name="Devanna P."/>
            <person name="Winkler S."/>
            <person name="Jermiin L.S."/>
            <person name="Skirmuntt E.C."/>
            <person name="Katzourakis A."/>
            <person name="Burkitt-Gray L."/>
            <person name="Ray D.A."/>
            <person name="Sullivan K.A.M."/>
            <person name="Roscito J.G."/>
            <person name="Kirilenko B.M."/>
            <person name="Davalos L.M."/>
            <person name="Corthals A.P."/>
            <person name="Power M.L."/>
            <person name="Jones G."/>
            <person name="Ransome R.D."/>
            <person name="Dechmann D.K.N."/>
            <person name="Locatelli A.G."/>
            <person name="Puechmaille S.J."/>
            <person name="Fedrigo O."/>
            <person name="Jarvis E.D."/>
            <person name="Hiller M."/>
            <person name="Vernes S.C."/>
            <person name="Myers E.W."/>
            <person name="Teeling E.C."/>
        </authorList>
    </citation>
    <scope>NUCLEOTIDE SEQUENCE [LARGE SCALE GENOMIC DNA]</scope>
    <source>
        <strain evidence="2">MPipKuh1</strain>
        <tissue evidence="2">Flight muscle</tissue>
    </source>
</reference>
<comment type="caution">
    <text evidence="2">The sequence shown here is derived from an EMBL/GenBank/DDBJ whole genome shotgun (WGS) entry which is preliminary data.</text>
</comment>
<accession>A0A7J7Y7Q6</accession>
<organism evidence="2 3">
    <name type="scientific">Pipistrellus kuhlii</name>
    <name type="common">Kuhl's pipistrelle</name>
    <dbReference type="NCBI Taxonomy" id="59472"/>
    <lineage>
        <taxon>Eukaryota</taxon>
        <taxon>Metazoa</taxon>
        <taxon>Chordata</taxon>
        <taxon>Craniata</taxon>
        <taxon>Vertebrata</taxon>
        <taxon>Euteleostomi</taxon>
        <taxon>Mammalia</taxon>
        <taxon>Eutheria</taxon>
        <taxon>Laurasiatheria</taxon>
        <taxon>Chiroptera</taxon>
        <taxon>Yangochiroptera</taxon>
        <taxon>Vespertilionidae</taxon>
        <taxon>Pipistrellus</taxon>
    </lineage>
</organism>
<feature type="signal peptide" evidence="1">
    <location>
        <begin position="1"/>
        <end position="34"/>
    </location>
</feature>
<keyword evidence="1" id="KW-0732">Signal</keyword>
<keyword evidence="3" id="KW-1185">Reference proteome</keyword>
<gene>
    <name evidence="2" type="ORF">mPipKuh1_002146</name>
</gene>
<name>A0A7J7Y7Q6_PIPKU</name>
<feature type="chain" id="PRO_5029539351" evidence="1">
    <location>
        <begin position="35"/>
        <end position="93"/>
    </location>
</feature>
<protein>
    <submittedName>
        <fullName evidence="2">Collagen and calcium binding EGF domains 1</fullName>
    </submittedName>
</protein>
<evidence type="ECO:0000313" key="3">
    <source>
        <dbReference type="Proteomes" id="UP000558488"/>
    </source>
</evidence>